<protein>
    <submittedName>
        <fullName evidence="1">Uncharacterized protein</fullName>
    </submittedName>
</protein>
<accession>A0A5C4SKV4</accession>
<dbReference type="RefSeq" id="WP_139696404.1">
    <property type="nucleotide sequence ID" value="NZ_CP074074.1"/>
</dbReference>
<sequence>MKTLIFIILISISSCNGTKKTTEIESIENTQIEFKLAESDFFILPFNKDWHWIFKDVKPTELTQSELFEIENILKIAVEENNERQKINLEKHNEEYPKSKWKETGFELKLKGKKRQYVPVINEKGEKEVWINFFCNDWESDDWKKDLMLVHDGGNCYFNLKVNLTNKTYSELGINGYA</sequence>
<proteinExistence type="predicted"/>
<gene>
    <name evidence="1" type="ORF">FGF67_07670</name>
</gene>
<dbReference type="EMBL" id="VDCS01000007">
    <property type="protein sequence ID" value="TNJ44516.1"/>
    <property type="molecule type" value="Genomic_DNA"/>
</dbReference>
<organism evidence="1 2">
    <name type="scientific">Allotamlana fucoidanivorans</name>
    <dbReference type="NCBI Taxonomy" id="2583814"/>
    <lineage>
        <taxon>Bacteria</taxon>
        <taxon>Pseudomonadati</taxon>
        <taxon>Bacteroidota</taxon>
        <taxon>Flavobacteriia</taxon>
        <taxon>Flavobacteriales</taxon>
        <taxon>Flavobacteriaceae</taxon>
        <taxon>Allotamlana</taxon>
    </lineage>
</organism>
<name>A0A5C4SKV4_9FLAO</name>
<evidence type="ECO:0000313" key="1">
    <source>
        <dbReference type="EMBL" id="TNJ44516.1"/>
    </source>
</evidence>
<keyword evidence="2" id="KW-1185">Reference proteome</keyword>
<dbReference type="OrthoDB" id="4301792at2"/>
<dbReference type="Proteomes" id="UP000308713">
    <property type="component" value="Unassembled WGS sequence"/>
</dbReference>
<evidence type="ECO:0000313" key="2">
    <source>
        <dbReference type="Proteomes" id="UP000308713"/>
    </source>
</evidence>
<comment type="caution">
    <text evidence="1">The sequence shown here is derived from an EMBL/GenBank/DDBJ whole genome shotgun (WGS) entry which is preliminary data.</text>
</comment>
<dbReference type="AlphaFoldDB" id="A0A5C4SKV4"/>
<dbReference type="PROSITE" id="PS51257">
    <property type="entry name" value="PROKAR_LIPOPROTEIN"/>
    <property type="match status" value="1"/>
</dbReference>
<reference evidence="1 2" key="1">
    <citation type="submission" date="2019-05" db="EMBL/GenBank/DDBJ databases">
        <title>Tamlana fucoidanivorans sp. nov., isolated from the surface of algae collected from Fujian province in China.</title>
        <authorList>
            <person name="Li J."/>
        </authorList>
    </citation>
    <scope>NUCLEOTIDE SEQUENCE [LARGE SCALE GENOMIC DNA]</scope>
    <source>
        <strain evidence="1 2">CW2-9</strain>
    </source>
</reference>